<gene>
    <name evidence="1" type="ORF">BWK73_10495</name>
</gene>
<proteinExistence type="predicted"/>
<reference evidence="1 2" key="1">
    <citation type="submission" date="2017-01" db="EMBL/GenBank/DDBJ databases">
        <title>Novel large sulfur bacteria in the metagenomes of groundwater-fed chemosynthetic microbial mats in the Lake Huron basin.</title>
        <authorList>
            <person name="Sharrar A.M."/>
            <person name="Flood B.E."/>
            <person name="Bailey J.V."/>
            <person name="Jones D.S."/>
            <person name="Biddanda B."/>
            <person name="Ruberg S.A."/>
            <person name="Marcus D.N."/>
            <person name="Dick G.J."/>
        </authorList>
    </citation>
    <scope>NUCLEOTIDE SEQUENCE [LARGE SCALE GENOMIC DNA]</scope>
    <source>
        <strain evidence="1">A8</strain>
    </source>
</reference>
<sequence length="164" mass="17493">MLKTPSQQDIELNAIDDNSGAAVIGSNGCETLVFLDLTDAFKTGNITIDQSVERIELQYPIDCYSFKAVDNILLTYCPKDQLIFKVPVMSGGGLELAFPNGAGSVDFSSGVITIGGEPVANTAPATMKSALLDGSPSSTSWELIGDTDNRSRFFIGVDFDFPIL</sequence>
<protein>
    <submittedName>
        <fullName evidence="1">Uncharacterized protein</fullName>
    </submittedName>
</protein>
<dbReference type="Proteomes" id="UP000192491">
    <property type="component" value="Unassembled WGS sequence"/>
</dbReference>
<organism evidence="1 2">
    <name type="scientific">Thiothrix lacustris</name>
    <dbReference type="NCBI Taxonomy" id="525917"/>
    <lineage>
        <taxon>Bacteria</taxon>
        <taxon>Pseudomonadati</taxon>
        <taxon>Pseudomonadota</taxon>
        <taxon>Gammaproteobacteria</taxon>
        <taxon>Thiotrichales</taxon>
        <taxon>Thiotrichaceae</taxon>
        <taxon>Thiothrix</taxon>
    </lineage>
</organism>
<dbReference type="AlphaFoldDB" id="A0A1Y1QUJ1"/>
<accession>A0A1Y1QUJ1</accession>
<name>A0A1Y1QUJ1_9GAMM</name>
<comment type="caution">
    <text evidence="1">The sequence shown here is derived from an EMBL/GenBank/DDBJ whole genome shotgun (WGS) entry which is preliminary data.</text>
</comment>
<dbReference type="EMBL" id="MTEJ01000035">
    <property type="protein sequence ID" value="OQX14079.1"/>
    <property type="molecule type" value="Genomic_DNA"/>
</dbReference>
<evidence type="ECO:0000313" key="1">
    <source>
        <dbReference type="EMBL" id="OQX14079.1"/>
    </source>
</evidence>
<evidence type="ECO:0000313" key="2">
    <source>
        <dbReference type="Proteomes" id="UP000192491"/>
    </source>
</evidence>